<dbReference type="EMBL" id="WBUI01000008">
    <property type="protein sequence ID" value="KAB2932736.1"/>
    <property type="molecule type" value="Genomic_DNA"/>
</dbReference>
<dbReference type="InterPro" id="IPR036890">
    <property type="entry name" value="HATPase_C_sf"/>
</dbReference>
<evidence type="ECO:0000313" key="3">
    <source>
        <dbReference type="Proteomes" id="UP000460298"/>
    </source>
</evidence>
<reference evidence="2 3" key="1">
    <citation type="submission" date="2019-10" db="EMBL/GenBank/DDBJ databases">
        <title>Extracellular Electron Transfer in a Candidatus Methanoperedens spp. Enrichment Culture.</title>
        <authorList>
            <person name="Berger S."/>
            <person name="Rangel Shaw D."/>
            <person name="Berben T."/>
            <person name="In 'T Zandt M."/>
            <person name="Frank J."/>
            <person name="Reimann J."/>
            <person name="Jetten M.S.M."/>
            <person name="Welte C.U."/>
        </authorList>
    </citation>
    <scope>NUCLEOTIDE SEQUENCE [LARGE SCALE GENOMIC DNA]</scope>
    <source>
        <strain evidence="2">SB12</strain>
    </source>
</reference>
<comment type="caution">
    <text evidence="2">The sequence shown here is derived from an EMBL/GenBank/DDBJ whole genome shotgun (WGS) entry which is preliminary data.</text>
</comment>
<dbReference type="AlphaFoldDB" id="A0A833H1U5"/>
<keyword evidence="2" id="KW-0067">ATP-binding</keyword>
<dbReference type="GO" id="GO:0005524">
    <property type="term" value="F:ATP binding"/>
    <property type="evidence" value="ECO:0007669"/>
    <property type="project" value="UniProtKB-KW"/>
</dbReference>
<keyword evidence="2" id="KW-0547">Nucleotide-binding</keyword>
<keyword evidence="1" id="KW-0175">Coiled coil</keyword>
<accession>A0A833H1U5</accession>
<dbReference type="Proteomes" id="UP000460298">
    <property type="component" value="Unassembled WGS sequence"/>
</dbReference>
<name>A0A833H1U5_9LEPT</name>
<evidence type="ECO:0000256" key="1">
    <source>
        <dbReference type="SAM" id="Coils"/>
    </source>
</evidence>
<organism evidence="2 3">
    <name type="scientific">Leptonema illini</name>
    <dbReference type="NCBI Taxonomy" id="183"/>
    <lineage>
        <taxon>Bacteria</taxon>
        <taxon>Pseudomonadati</taxon>
        <taxon>Spirochaetota</taxon>
        <taxon>Spirochaetia</taxon>
        <taxon>Leptospirales</taxon>
        <taxon>Leptospiraceae</taxon>
        <taxon>Leptonema</taxon>
    </lineage>
</organism>
<gene>
    <name evidence="2" type="ORF">F9K24_10180</name>
</gene>
<protein>
    <submittedName>
        <fullName evidence="2">ATP-binding protein</fullName>
    </submittedName>
</protein>
<evidence type="ECO:0000313" key="2">
    <source>
        <dbReference type="EMBL" id="KAB2932736.1"/>
    </source>
</evidence>
<feature type="coiled-coil region" evidence="1">
    <location>
        <begin position="3"/>
        <end position="34"/>
    </location>
</feature>
<proteinExistence type="predicted"/>
<sequence>METKDLLEELKNTIERLERENRNLLDEMNYAKESPYLQSSILHLHYEVVINRDEVMSKEFGHRINEKHGTMYEIKTQSRRLAQLLGLDADGIRMMVTEAVQNIIEHGYGKFVHVSLDVHNNAVNPYMVCSFKHELPPGEVYTLSDINRNALKGDVTSEHFDFESSRGRGEFIMKELTDERRIINGIEINPDGQKIRYFKRILIKYSNPQGPHEKVTFSELKREIDRLDIDDVVCYFHVHHLSEEPTAVTIATLRSSARRVSEIMKENGFQPVDEENYYRTVFATYRPVADAAMDKEKLLGLFAKVRQIVHQELDDRAAS</sequence>
<dbReference type="Gene3D" id="3.30.565.10">
    <property type="entry name" value="Histidine kinase-like ATPase, C-terminal domain"/>
    <property type="match status" value="1"/>
</dbReference>